<evidence type="ECO:0000256" key="1">
    <source>
        <dbReference type="SAM" id="MobiDB-lite"/>
    </source>
</evidence>
<feature type="compositionally biased region" description="Polar residues" evidence="1">
    <location>
        <begin position="1"/>
        <end position="10"/>
    </location>
</feature>
<evidence type="ECO:0000313" key="3">
    <source>
        <dbReference type="Proteomes" id="UP000299102"/>
    </source>
</evidence>
<gene>
    <name evidence="2" type="ORF">EVAR_36301_1</name>
</gene>
<dbReference type="Proteomes" id="UP000299102">
    <property type="component" value="Unassembled WGS sequence"/>
</dbReference>
<evidence type="ECO:0000313" key="2">
    <source>
        <dbReference type="EMBL" id="GBP38349.1"/>
    </source>
</evidence>
<name>A0A4C1VID5_EUMVA</name>
<accession>A0A4C1VID5</accession>
<keyword evidence="3" id="KW-1185">Reference proteome</keyword>
<sequence>MEFGVTATSFHTEDERSRSMSKRAKPGFKENRVPLKLASWEIVIQNFVIFDVSQSTKRPRRAAAAGSQPPEVVVKVNRDLFTLEKSRLNVQSAY</sequence>
<feature type="region of interest" description="Disordered" evidence="1">
    <location>
        <begin position="1"/>
        <end position="25"/>
    </location>
</feature>
<comment type="caution">
    <text evidence="2">The sequence shown here is derived from an EMBL/GenBank/DDBJ whole genome shotgun (WGS) entry which is preliminary data.</text>
</comment>
<organism evidence="2 3">
    <name type="scientific">Eumeta variegata</name>
    <name type="common">Bagworm moth</name>
    <name type="synonym">Eumeta japonica</name>
    <dbReference type="NCBI Taxonomy" id="151549"/>
    <lineage>
        <taxon>Eukaryota</taxon>
        <taxon>Metazoa</taxon>
        <taxon>Ecdysozoa</taxon>
        <taxon>Arthropoda</taxon>
        <taxon>Hexapoda</taxon>
        <taxon>Insecta</taxon>
        <taxon>Pterygota</taxon>
        <taxon>Neoptera</taxon>
        <taxon>Endopterygota</taxon>
        <taxon>Lepidoptera</taxon>
        <taxon>Glossata</taxon>
        <taxon>Ditrysia</taxon>
        <taxon>Tineoidea</taxon>
        <taxon>Psychidae</taxon>
        <taxon>Oiketicinae</taxon>
        <taxon>Eumeta</taxon>
    </lineage>
</organism>
<dbReference type="AlphaFoldDB" id="A0A4C1VID5"/>
<protein>
    <submittedName>
        <fullName evidence="2">Uncharacterized protein</fullName>
    </submittedName>
</protein>
<reference evidence="2 3" key="1">
    <citation type="journal article" date="2019" name="Commun. Biol.">
        <title>The bagworm genome reveals a unique fibroin gene that provides high tensile strength.</title>
        <authorList>
            <person name="Kono N."/>
            <person name="Nakamura H."/>
            <person name="Ohtoshi R."/>
            <person name="Tomita M."/>
            <person name="Numata K."/>
            <person name="Arakawa K."/>
        </authorList>
    </citation>
    <scope>NUCLEOTIDE SEQUENCE [LARGE SCALE GENOMIC DNA]</scope>
</reference>
<dbReference type="EMBL" id="BGZK01000347">
    <property type="protein sequence ID" value="GBP38349.1"/>
    <property type="molecule type" value="Genomic_DNA"/>
</dbReference>
<proteinExistence type="predicted"/>